<comment type="similarity">
    <text evidence="1 5">Belongs to the glycosyl hydrolase 1 family.</text>
</comment>
<gene>
    <name evidence="7" type="ORF">C1I64_13125</name>
</gene>
<dbReference type="PRINTS" id="PR00131">
    <property type="entry name" value="GLHYDRLASE1"/>
</dbReference>
<dbReference type="GO" id="GO:0016052">
    <property type="term" value="P:carbohydrate catabolic process"/>
    <property type="evidence" value="ECO:0007669"/>
    <property type="project" value="TreeGrafter"/>
</dbReference>
<evidence type="ECO:0000256" key="6">
    <source>
        <dbReference type="RuleBase" id="RU004468"/>
    </source>
</evidence>
<feature type="active site" description="Nucleophile" evidence="4">
    <location>
        <position position="381"/>
    </location>
</feature>
<dbReference type="GO" id="GO:0005829">
    <property type="term" value="C:cytosol"/>
    <property type="evidence" value="ECO:0007669"/>
    <property type="project" value="TreeGrafter"/>
</dbReference>
<dbReference type="EMBL" id="CP028137">
    <property type="protein sequence ID" value="AZZ52883.1"/>
    <property type="molecule type" value="Genomic_DNA"/>
</dbReference>
<dbReference type="Proteomes" id="UP000285317">
    <property type="component" value="Chromosome"/>
</dbReference>
<dbReference type="InterPro" id="IPR017853">
    <property type="entry name" value="GH"/>
</dbReference>
<dbReference type="InterPro" id="IPR018120">
    <property type="entry name" value="Glyco_hydro_1_AS"/>
</dbReference>
<keyword evidence="3 6" id="KW-0326">Glycosidase</keyword>
<evidence type="ECO:0000313" key="7">
    <source>
        <dbReference type="EMBL" id="AZZ52883.1"/>
    </source>
</evidence>
<dbReference type="FunFam" id="3.20.20.80:FF:000004">
    <property type="entry name" value="Beta-glucosidase 6-phospho-beta-glucosidase"/>
    <property type="match status" value="1"/>
</dbReference>
<protein>
    <submittedName>
        <fullName evidence="7">Beta-glucosidase</fullName>
    </submittedName>
</protein>
<evidence type="ECO:0000256" key="4">
    <source>
        <dbReference type="PROSITE-ProRule" id="PRU10055"/>
    </source>
</evidence>
<dbReference type="GO" id="GO:0008422">
    <property type="term" value="F:beta-glucosidase activity"/>
    <property type="evidence" value="ECO:0007669"/>
    <property type="project" value="TreeGrafter"/>
</dbReference>
<keyword evidence="2 6" id="KW-0378">Hydrolase</keyword>
<dbReference type="PANTHER" id="PTHR10353">
    <property type="entry name" value="GLYCOSYL HYDROLASE"/>
    <property type="match status" value="1"/>
</dbReference>
<organism evidence="7 8">
    <name type="scientific">Rathayibacter festucae DSM 15932</name>
    <dbReference type="NCBI Taxonomy" id="1328866"/>
    <lineage>
        <taxon>Bacteria</taxon>
        <taxon>Bacillati</taxon>
        <taxon>Actinomycetota</taxon>
        <taxon>Actinomycetes</taxon>
        <taxon>Micrococcales</taxon>
        <taxon>Microbacteriaceae</taxon>
        <taxon>Rathayibacter</taxon>
    </lineage>
</organism>
<dbReference type="SUPFAM" id="SSF51445">
    <property type="entry name" value="(Trans)glycosidases"/>
    <property type="match status" value="1"/>
</dbReference>
<dbReference type="InterPro" id="IPR001360">
    <property type="entry name" value="Glyco_hydro_1"/>
</dbReference>
<dbReference type="Pfam" id="PF00232">
    <property type="entry name" value="Glyco_hydro_1"/>
    <property type="match status" value="1"/>
</dbReference>
<sequence>MALPEGFRWGGALAANQVEGAWREGGRGPAVSDVASYKPKADPKEYAIHHQNTVASITAAMADDDTEYYPKRRGIDFYHRYPGDLALFAEMGFTTLRVSIAWTRLYPTGEEAEPLEEGIAYYLALFTEMRRLGIEPLVTLSHYDPPLALALKHNAWVERRTIELFERFARTCFERFGHLVDMWLSFNEIDGIIRHPFTSGGIIEETVEGSVEQACYTALHHQFVASASVTKTLHELWPEARMGCMLTMLTTYPNTCHPDDVAATQAKERMLYLCTDVQAGGAYPRLALRALAARGVEIPFAEGDSELLREHPVDFISFSYYMSMTESVRPDAERTPGNTVLGVKNPFLESSEWGWQIDPVGLRISLIELYDRYGKPLFIVENGLGMRDELVASDNEGEDPRIHDPYRIDYFRAHFEQMIQAVDEGVELLGYVSWAPIDLISASSSQISKRYGFVYVDMDDLGHGSTNRYRKDSFFWYQRVIASNGADLG</sequence>
<accession>A0A3Q9V0Q0</accession>
<proteinExistence type="inferred from homology"/>
<dbReference type="RefSeq" id="WP_127887494.1">
    <property type="nucleotide sequence ID" value="NZ_CP028137.1"/>
</dbReference>
<evidence type="ECO:0000256" key="1">
    <source>
        <dbReference type="ARBA" id="ARBA00010838"/>
    </source>
</evidence>
<dbReference type="Gene3D" id="3.20.20.80">
    <property type="entry name" value="Glycosidases"/>
    <property type="match status" value="1"/>
</dbReference>
<evidence type="ECO:0000256" key="2">
    <source>
        <dbReference type="ARBA" id="ARBA00022801"/>
    </source>
</evidence>
<reference evidence="8" key="1">
    <citation type="submission" date="2018-03" db="EMBL/GenBank/DDBJ databases">
        <title>Bacteriophage NCPPB3778 and a type I-E CRISPR drive the evolution of the US Biological Select Agent, Rathayibacter toxicus.</title>
        <authorList>
            <person name="Davis E.W.II."/>
            <person name="Tabima J.F."/>
            <person name="Weisberg A.J."/>
            <person name="Dantas Lopes L."/>
            <person name="Wiseman M.S."/>
            <person name="Wiseman M.S."/>
            <person name="Pupko T."/>
            <person name="Belcher M.S."/>
            <person name="Sechler A.J."/>
            <person name="Tancos M.A."/>
            <person name="Schroeder B.K."/>
            <person name="Murray T.D."/>
            <person name="Luster D.G."/>
            <person name="Schneider W.L."/>
            <person name="Rogers E."/>
            <person name="Andreote F.D."/>
            <person name="Grunwald N.J."/>
            <person name="Putnam M.L."/>
            <person name="Chang J.H."/>
        </authorList>
    </citation>
    <scope>NUCLEOTIDE SEQUENCE [LARGE SCALE GENOMIC DNA]</scope>
    <source>
        <strain evidence="8">DSM 15932</strain>
    </source>
</reference>
<evidence type="ECO:0000313" key="8">
    <source>
        <dbReference type="Proteomes" id="UP000285317"/>
    </source>
</evidence>
<dbReference type="PROSITE" id="PS00653">
    <property type="entry name" value="GLYCOSYL_HYDROL_F1_2"/>
    <property type="match status" value="1"/>
</dbReference>
<dbReference type="PANTHER" id="PTHR10353:SF122">
    <property type="entry name" value="6-PHOSPHO-BETA-GLUCOSIDASE ASCB-RELATED"/>
    <property type="match status" value="1"/>
</dbReference>
<dbReference type="InterPro" id="IPR033132">
    <property type="entry name" value="GH_1_N_CS"/>
</dbReference>
<evidence type="ECO:0000256" key="3">
    <source>
        <dbReference type="ARBA" id="ARBA00023295"/>
    </source>
</evidence>
<name>A0A3Q9V0Q0_9MICO</name>
<dbReference type="KEGG" id="rfs:C1I64_13125"/>
<evidence type="ECO:0000256" key="5">
    <source>
        <dbReference type="RuleBase" id="RU003690"/>
    </source>
</evidence>
<dbReference type="AlphaFoldDB" id="A0A3Q9V0Q0"/>
<dbReference type="PROSITE" id="PS00572">
    <property type="entry name" value="GLYCOSYL_HYDROL_F1_1"/>
    <property type="match status" value="1"/>
</dbReference>